<dbReference type="InterPro" id="IPR038731">
    <property type="entry name" value="RgtA/B/C-like"/>
</dbReference>
<comment type="subcellular location">
    <subcellularLocation>
        <location evidence="1">Cell membrane</location>
        <topology evidence="1">Multi-pass membrane protein</topology>
    </subcellularLocation>
</comment>
<reference evidence="10 11" key="1">
    <citation type="journal article" date="2016" name="Nat. Commun.">
        <title>Thousands of microbial genomes shed light on interconnected biogeochemical processes in an aquifer system.</title>
        <authorList>
            <person name="Anantharaman K."/>
            <person name="Brown C.T."/>
            <person name="Hug L.A."/>
            <person name="Sharon I."/>
            <person name="Castelle C.J."/>
            <person name="Probst A.J."/>
            <person name="Thomas B.C."/>
            <person name="Singh A."/>
            <person name="Wilkins M.J."/>
            <person name="Karaoz U."/>
            <person name="Brodie E.L."/>
            <person name="Williams K.H."/>
            <person name="Hubbard S.S."/>
            <person name="Banfield J.F."/>
        </authorList>
    </citation>
    <scope>NUCLEOTIDE SEQUENCE [LARGE SCALE GENOMIC DNA]</scope>
</reference>
<dbReference type="EMBL" id="MGHU01000020">
    <property type="protein sequence ID" value="OGM77399.1"/>
    <property type="molecule type" value="Genomic_DNA"/>
</dbReference>
<gene>
    <name evidence="10" type="ORF">A2188_00630</name>
</gene>
<name>A0A1F8CNH1_9BACT</name>
<protein>
    <recommendedName>
        <fullName evidence="9">Glycosyltransferase RgtA/B/C/D-like domain-containing protein</fullName>
    </recommendedName>
</protein>
<feature type="transmembrane region" description="Helical" evidence="8">
    <location>
        <begin position="239"/>
        <end position="260"/>
    </location>
</feature>
<evidence type="ECO:0000256" key="8">
    <source>
        <dbReference type="SAM" id="Phobius"/>
    </source>
</evidence>
<comment type="caution">
    <text evidence="10">The sequence shown here is derived from an EMBL/GenBank/DDBJ whole genome shotgun (WGS) entry which is preliminary data.</text>
</comment>
<evidence type="ECO:0000313" key="11">
    <source>
        <dbReference type="Proteomes" id="UP000179241"/>
    </source>
</evidence>
<dbReference type="Pfam" id="PF13231">
    <property type="entry name" value="PMT_2"/>
    <property type="match status" value="1"/>
</dbReference>
<feature type="transmembrane region" description="Helical" evidence="8">
    <location>
        <begin position="327"/>
        <end position="344"/>
    </location>
</feature>
<dbReference type="PANTHER" id="PTHR33908">
    <property type="entry name" value="MANNOSYLTRANSFERASE YKCB-RELATED"/>
    <property type="match status" value="1"/>
</dbReference>
<evidence type="ECO:0000256" key="7">
    <source>
        <dbReference type="ARBA" id="ARBA00023136"/>
    </source>
</evidence>
<organism evidence="10 11">
    <name type="scientific">Candidatus Woesebacteria bacterium RIFOXYA1_FULL_43_9</name>
    <dbReference type="NCBI Taxonomy" id="1802534"/>
    <lineage>
        <taxon>Bacteria</taxon>
        <taxon>Candidatus Woeseibacteriota</taxon>
    </lineage>
</organism>
<dbReference type="AlphaFoldDB" id="A0A1F8CNH1"/>
<feature type="transmembrane region" description="Helical" evidence="8">
    <location>
        <begin position="437"/>
        <end position="456"/>
    </location>
</feature>
<feature type="domain" description="Glycosyltransferase RgtA/B/C/D-like" evidence="9">
    <location>
        <begin position="91"/>
        <end position="254"/>
    </location>
</feature>
<dbReference type="GO" id="GO:0005886">
    <property type="term" value="C:plasma membrane"/>
    <property type="evidence" value="ECO:0007669"/>
    <property type="project" value="UniProtKB-SubCell"/>
</dbReference>
<evidence type="ECO:0000256" key="3">
    <source>
        <dbReference type="ARBA" id="ARBA00022676"/>
    </source>
</evidence>
<feature type="transmembrane region" description="Helical" evidence="8">
    <location>
        <begin position="172"/>
        <end position="189"/>
    </location>
</feature>
<keyword evidence="2" id="KW-1003">Cell membrane</keyword>
<feature type="transmembrane region" description="Helical" evidence="8">
    <location>
        <begin position="350"/>
        <end position="368"/>
    </location>
</feature>
<proteinExistence type="predicted"/>
<keyword evidence="4" id="KW-0808">Transferase</keyword>
<evidence type="ECO:0000256" key="2">
    <source>
        <dbReference type="ARBA" id="ARBA00022475"/>
    </source>
</evidence>
<accession>A0A1F8CNH1</accession>
<evidence type="ECO:0000256" key="5">
    <source>
        <dbReference type="ARBA" id="ARBA00022692"/>
    </source>
</evidence>
<keyword evidence="7 8" id="KW-0472">Membrane</keyword>
<feature type="transmembrane region" description="Helical" evidence="8">
    <location>
        <begin position="380"/>
        <end position="399"/>
    </location>
</feature>
<feature type="transmembrane region" description="Helical" evidence="8">
    <location>
        <begin position="145"/>
        <end position="166"/>
    </location>
</feature>
<evidence type="ECO:0000313" key="10">
    <source>
        <dbReference type="EMBL" id="OGM77399.1"/>
    </source>
</evidence>
<dbReference type="InterPro" id="IPR050297">
    <property type="entry name" value="LipidA_mod_glycosyltrf_83"/>
</dbReference>
<dbReference type="Proteomes" id="UP000179241">
    <property type="component" value="Unassembled WGS sequence"/>
</dbReference>
<dbReference type="PANTHER" id="PTHR33908:SF11">
    <property type="entry name" value="MEMBRANE PROTEIN"/>
    <property type="match status" value="1"/>
</dbReference>
<evidence type="ECO:0000256" key="4">
    <source>
        <dbReference type="ARBA" id="ARBA00022679"/>
    </source>
</evidence>
<feature type="transmembrane region" description="Helical" evidence="8">
    <location>
        <begin position="196"/>
        <end position="227"/>
    </location>
</feature>
<dbReference type="GO" id="GO:0016763">
    <property type="term" value="F:pentosyltransferase activity"/>
    <property type="evidence" value="ECO:0007669"/>
    <property type="project" value="TreeGrafter"/>
</dbReference>
<feature type="transmembrane region" description="Helical" evidence="8">
    <location>
        <begin position="303"/>
        <end position="320"/>
    </location>
</feature>
<evidence type="ECO:0000256" key="1">
    <source>
        <dbReference type="ARBA" id="ARBA00004651"/>
    </source>
</evidence>
<feature type="transmembrane region" description="Helical" evidence="8">
    <location>
        <begin position="405"/>
        <end position="425"/>
    </location>
</feature>
<feature type="transmembrane region" description="Helical" evidence="8">
    <location>
        <begin position="119"/>
        <end position="138"/>
    </location>
</feature>
<keyword evidence="6 8" id="KW-1133">Transmembrane helix</keyword>
<evidence type="ECO:0000259" key="9">
    <source>
        <dbReference type="Pfam" id="PF13231"/>
    </source>
</evidence>
<keyword evidence="5 8" id="KW-0812">Transmembrane</keyword>
<sequence length="494" mass="56964">MRTKAFKVTLFFLVFVFTFILRAHNYDRTPTPNHLDEMLYAWSGLYLIEEGTPISWSTLDYPQRAEVFVGERSYGGGLPKASVTLYKPWLDEPPLFSLLVGAFAKHFGADKTQFVPSSYIRYPMIFISTVVSVLIFFLTKKISGYWAGVLAMLIYGTTPTLVFSARTAMPENVIALFYLVSVILMLWYHQKPSQKYLYISAVLSGIAGLCKPTGYFILPFVIFLMVLKDREEKNWLKKSFQRAFVSLLIMLVFVGAYLAYGAHYDWEIFKRIVSIQGFRPAGFGALSWFFTTPSYDTVVLRDSVYVFCLLSAAYFIFRNSLRGFERIVLYAFVYWVIVVILSGGENDLLAWYRYPTMPFLAILGAWGVQRLIKRPNFFSTFLAGGLLLGNRMLIVTAVRQNIQPVMFRNLFILIMAPSLLSEIFVNKFFRWVSKITISLVFIIGVYFSSVYVYSAFEIGCEGLRCPIVPQTKLSTLRIPYFWRLFVRDEPWNYK</sequence>
<keyword evidence="3" id="KW-0328">Glycosyltransferase</keyword>
<evidence type="ECO:0000256" key="6">
    <source>
        <dbReference type="ARBA" id="ARBA00022989"/>
    </source>
</evidence>
<dbReference type="GO" id="GO:0009103">
    <property type="term" value="P:lipopolysaccharide biosynthetic process"/>
    <property type="evidence" value="ECO:0007669"/>
    <property type="project" value="UniProtKB-ARBA"/>
</dbReference>